<dbReference type="EMBL" id="NXLU01000004">
    <property type="protein sequence ID" value="RDU69089.1"/>
    <property type="molecule type" value="Genomic_DNA"/>
</dbReference>
<keyword evidence="9" id="KW-1185">Reference proteome</keyword>
<proteinExistence type="predicted"/>
<gene>
    <name evidence="8" type="primary">selD</name>
    <name evidence="8" type="ORF">CQA62_04465</name>
</gene>
<dbReference type="GO" id="GO:0016260">
    <property type="term" value="P:selenocysteine biosynthetic process"/>
    <property type="evidence" value="ECO:0007669"/>
    <property type="project" value="TreeGrafter"/>
</dbReference>
<evidence type="ECO:0000256" key="4">
    <source>
        <dbReference type="ARBA" id="ARBA00022840"/>
    </source>
</evidence>
<dbReference type="RefSeq" id="WP_104724728.1">
    <property type="nucleotide sequence ID" value="NZ_LR134518.1"/>
</dbReference>
<evidence type="ECO:0000259" key="6">
    <source>
        <dbReference type="Pfam" id="PF00586"/>
    </source>
</evidence>
<keyword evidence="1" id="KW-0808">Transferase</keyword>
<dbReference type="InterPro" id="IPR010918">
    <property type="entry name" value="PurM-like_C_dom"/>
</dbReference>
<dbReference type="Pfam" id="PF02769">
    <property type="entry name" value="AIRS_C"/>
    <property type="match status" value="1"/>
</dbReference>
<dbReference type="GO" id="GO:0005524">
    <property type="term" value="F:ATP binding"/>
    <property type="evidence" value="ECO:0007669"/>
    <property type="project" value="UniProtKB-KW"/>
</dbReference>
<dbReference type="GO" id="GO:0004756">
    <property type="term" value="F:selenide, water dikinase activity"/>
    <property type="evidence" value="ECO:0007669"/>
    <property type="project" value="TreeGrafter"/>
</dbReference>
<dbReference type="PANTHER" id="PTHR10256">
    <property type="entry name" value="SELENIDE, WATER DIKINASE"/>
    <property type="match status" value="1"/>
</dbReference>
<keyword evidence="4" id="KW-0067">ATP-binding</keyword>
<reference evidence="8 9" key="1">
    <citation type="submission" date="2018-04" db="EMBL/GenBank/DDBJ databases">
        <title>Novel Campyloabacter and Helicobacter Species and Strains.</title>
        <authorList>
            <person name="Mannion A.J."/>
            <person name="Shen Z."/>
            <person name="Fox J.G."/>
        </authorList>
    </citation>
    <scope>NUCLEOTIDE SEQUENCE [LARGE SCALE GENOMIC DNA]</scope>
    <source>
        <strain evidence="8 9">ATCC 700242</strain>
    </source>
</reference>
<comment type="caution">
    <text evidence="8">The sequence shown here is derived from an EMBL/GenBank/DDBJ whole genome shotgun (WGS) entry which is preliminary data.</text>
</comment>
<dbReference type="CDD" id="cd02195">
    <property type="entry name" value="SelD"/>
    <property type="match status" value="1"/>
</dbReference>
<dbReference type="NCBIfam" id="TIGR00476">
    <property type="entry name" value="selD"/>
    <property type="match status" value="1"/>
</dbReference>
<dbReference type="PANTHER" id="PTHR10256:SF0">
    <property type="entry name" value="INACTIVE SELENIDE, WATER DIKINASE-LIKE PROTEIN-RELATED"/>
    <property type="match status" value="1"/>
</dbReference>
<accession>A0A3D8IUX9</accession>
<evidence type="ECO:0000256" key="2">
    <source>
        <dbReference type="ARBA" id="ARBA00022741"/>
    </source>
</evidence>
<evidence type="ECO:0000259" key="7">
    <source>
        <dbReference type="Pfam" id="PF02769"/>
    </source>
</evidence>
<protein>
    <submittedName>
        <fullName evidence="8">Selenide, water dikinase SelD</fullName>
    </submittedName>
</protein>
<evidence type="ECO:0000256" key="1">
    <source>
        <dbReference type="ARBA" id="ARBA00022679"/>
    </source>
</evidence>
<feature type="domain" description="PurM-like C-terminal" evidence="7">
    <location>
        <begin position="140"/>
        <end position="313"/>
    </location>
</feature>
<dbReference type="InterPro" id="IPR016188">
    <property type="entry name" value="PurM-like_N"/>
</dbReference>
<dbReference type="Pfam" id="PF00586">
    <property type="entry name" value="AIRS"/>
    <property type="match status" value="1"/>
</dbReference>
<keyword evidence="2" id="KW-0547">Nucleotide-binding</keyword>
<name>A0A3D8IUX9_9HELI</name>
<dbReference type="Gene3D" id="3.30.1330.10">
    <property type="entry name" value="PurM-like, N-terminal domain"/>
    <property type="match status" value="1"/>
</dbReference>
<dbReference type="InterPro" id="IPR004536">
    <property type="entry name" value="SPS/SelD"/>
</dbReference>
<feature type="domain" description="PurM-like N-terminal" evidence="6">
    <location>
        <begin position="20"/>
        <end position="126"/>
    </location>
</feature>
<dbReference type="OrthoDB" id="9767928at2"/>
<dbReference type="PIRSF" id="PIRSF036407">
    <property type="entry name" value="Selenphspht_syn"/>
    <property type="match status" value="1"/>
</dbReference>
<dbReference type="SUPFAM" id="SSF55326">
    <property type="entry name" value="PurM N-terminal domain-like"/>
    <property type="match status" value="1"/>
</dbReference>
<dbReference type="Proteomes" id="UP000257067">
    <property type="component" value="Unassembled WGS sequence"/>
</dbReference>
<organism evidence="8 9">
    <name type="scientific">Helicobacter cholecystus</name>
    <dbReference type="NCBI Taxonomy" id="45498"/>
    <lineage>
        <taxon>Bacteria</taxon>
        <taxon>Pseudomonadati</taxon>
        <taxon>Campylobacterota</taxon>
        <taxon>Epsilonproteobacteria</taxon>
        <taxon>Campylobacterales</taxon>
        <taxon>Helicobacteraceae</taxon>
        <taxon>Helicobacter</taxon>
    </lineage>
</organism>
<evidence type="ECO:0000313" key="9">
    <source>
        <dbReference type="Proteomes" id="UP000257067"/>
    </source>
</evidence>
<sequence>MSGVQTYEDNNLLVGYEHSDDAGVYRINDEVALVQSVDFITPIVDDPFIYGQIAASNALSDIFAMGAVAKTAMNLLMWDQDHISKEMISDILRGGAQKLKEARAVLLGGHSVGDLEQKYGLSVSGVVHPQKIWRNHRAQIGDVLVLCKALGTGIVSTALKNKHIAYSPNLEAIESMTQLNLKASLCAREFDIHACTDITGFGLVGHLLEMCADNKSAQIFFDDVPLFDGLNALIHAGQIPNGSKKNYHYLSQFVDNKLQEKESITLFDAQTSGGLLFALPKDQAPRLVESLRFLGYTKSAIIGEFIPLGEKKIVLDYFSAPTITPPPSTQSS</sequence>
<dbReference type="InterPro" id="IPR036921">
    <property type="entry name" value="PurM-like_N_sf"/>
</dbReference>
<dbReference type="SUPFAM" id="SSF56042">
    <property type="entry name" value="PurM C-terminal domain-like"/>
    <property type="match status" value="1"/>
</dbReference>
<keyword evidence="5" id="KW-0711">Selenium</keyword>
<keyword evidence="3 8" id="KW-0418">Kinase</keyword>
<dbReference type="AlphaFoldDB" id="A0A3D8IUX9"/>
<dbReference type="InterPro" id="IPR036676">
    <property type="entry name" value="PurM-like_C_sf"/>
</dbReference>
<evidence type="ECO:0000256" key="3">
    <source>
        <dbReference type="ARBA" id="ARBA00022777"/>
    </source>
</evidence>
<evidence type="ECO:0000256" key="5">
    <source>
        <dbReference type="ARBA" id="ARBA00023266"/>
    </source>
</evidence>
<dbReference type="GO" id="GO:0005737">
    <property type="term" value="C:cytoplasm"/>
    <property type="evidence" value="ECO:0007669"/>
    <property type="project" value="TreeGrafter"/>
</dbReference>
<evidence type="ECO:0000313" key="8">
    <source>
        <dbReference type="EMBL" id="RDU69089.1"/>
    </source>
</evidence>
<dbReference type="Gene3D" id="3.90.650.10">
    <property type="entry name" value="PurM-like C-terminal domain"/>
    <property type="match status" value="1"/>
</dbReference>